<keyword evidence="2" id="KW-1185">Reference proteome</keyword>
<accession>I3D2Q4</accession>
<reference evidence="1 2" key="1">
    <citation type="journal article" date="2012" name="J. Bacteriol.">
        <title>Genome sequence of "Candidatus Nitrosopumilus salaria" BD31, an ammonia-oxidizing archaeon from the San Francisco Bay estuary.</title>
        <authorList>
            <person name="Mosier A.C."/>
            <person name="Allen E.E."/>
            <person name="Kim M."/>
            <person name="Ferriera S."/>
            <person name="Francis C.A."/>
        </authorList>
    </citation>
    <scope>NUCLEOTIDE SEQUENCE [LARGE SCALE GENOMIC DNA]</scope>
    <source>
        <strain evidence="1 2">BD31</strain>
    </source>
</reference>
<protein>
    <submittedName>
        <fullName evidence="1">Uncharacterized protein</fullName>
    </submittedName>
</protein>
<proteinExistence type="predicted"/>
<gene>
    <name evidence="1" type="ORF">BD31_I0103</name>
</gene>
<dbReference type="Proteomes" id="UP000003423">
    <property type="component" value="Unassembled WGS sequence"/>
</dbReference>
<name>I3D2Q4_9ARCH</name>
<dbReference type="AlphaFoldDB" id="I3D2Q4"/>
<evidence type="ECO:0000313" key="1">
    <source>
        <dbReference type="EMBL" id="EIJ65997.1"/>
    </source>
</evidence>
<evidence type="ECO:0000313" key="2">
    <source>
        <dbReference type="Proteomes" id="UP000003423"/>
    </source>
</evidence>
<dbReference type="EMBL" id="AEXL02000090">
    <property type="protein sequence ID" value="EIJ65997.1"/>
    <property type="molecule type" value="Genomic_DNA"/>
</dbReference>
<organism evidence="1 2">
    <name type="scientific">Candidatus Nitrosopumilus salarius BD31</name>
    <dbReference type="NCBI Taxonomy" id="859350"/>
    <lineage>
        <taxon>Archaea</taxon>
        <taxon>Nitrososphaerota</taxon>
        <taxon>Nitrososphaeria</taxon>
        <taxon>Nitrosopumilales</taxon>
        <taxon>Nitrosopumilaceae</taxon>
        <taxon>Nitrosopumilus</taxon>
    </lineage>
</organism>
<comment type="caution">
    <text evidence="1">The sequence shown here is derived from an EMBL/GenBank/DDBJ whole genome shotgun (WGS) entry which is preliminary data.</text>
</comment>
<dbReference type="PATRIC" id="fig|859350.6.peg.1030"/>
<sequence>MNSLVWIGFFFIDKNKLKVKNVFVYRLSANNMKESETL</sequence>